<dbReference type="Proteomes" id="UP000006671">
    <property type="component" value="Unassembled WGS sequence"/>
</dbReference>
<gene>
    <name evidence="2" type="ORF">NAEGRDRAFT_63057</name>
</gene>
<feature type="compositionally biased region" description="Polar residues" evidence="1">
    <location>
        <begin position="147"/>
        <end position="160"/>
    </location>
</feature>
<dbReference type="GeneID" id="8852791"/>
<feature type="compositionally biased region" description="Polar residues" evidence="1">
    <location>
        <begin position="190"/>
        <end position="217"/>
    </location>
</feature>
<sequence length="360" mass="40882">MKTAHLGSSTSFSKGKIIVLGNNSSTQNGITALKSKFANPSIYRDPSSLPSFQQVDKSTNAQPNTENTESSEDEEEEVISSSRFHNVQSTINTTNSSLNTTFSGFYHKLIGRERRRPQCTPPIRTVISVGFLKEHFENQVELEKQRQSFSSSKSNHQPQQDEILDTTSKKQEQEKQSTKPKVSWEDDPPINNNTSRRNQMNDMKKSQPLNVLESDSNGDMDIDRRPSIGPVMRSVYIKKESLIADEESTRTRFLGELDNRRNLDLDWKNRQVSANKPRKSNLPFKPTTSIPKLNIKNVSSNQPSAPVSAPLYNSQTNTEDLAITSQPKPVQKQVDIPKANEFSFLQGNQMWIERKRRNLR</sequence>
<dbReference type="InParanoid" id="D2V2N2"/>
<reference evidence="2 3" key="1">
    <citation type="journal article" date="2010" name="Cell">
        <title>The genome of Naegleria gruberi illuminates early eukaryotic versatility.</title>
        <authorList>
            <person name="Fritz-Laylin L.K."/>
            <person name="Prochnik S.E."/>
            <person name="Ginger M.L."/>
            <person name="Dacks J.B."/>
            <person name="Carpenter M.L."/>
            <person name="Field M.C."/>
            <person name="Kuo A."/>
            <person name="Paredez A."/>
            <person name="Chapman J."/>
            <person name="Pham J."/>
            <person name="Shu S."/>
            <person name="Neupane R."/>
            <person name="Cipriano M."/>
            <person name="Mancuso J."/>
            <person name="Tu H."/>
            <person name="Salamov A."/>
            <person name="Lindquist E."/>
            <person name="Shapiro H."/>
            <person name="Lucas S."/>
            <person name="Grigoriev I.V."/>
            <person name="Cande W.Z."/>
            <person name="Fulton C."/>
            <person name="Rokhsar D.S."/>
            <person name="Dawson S.C."/>
        </authorList>
    </citation>
    <scope>NUCLEOTIDE SEQUENCE [LARGE SCALE GENOMIC DNA]</scope>
    <source>
        <strain evidence="2 3">NEG-M</strain>
    </source>
</reference>
<name>D2V2N2_NAEGR</name>
<feature type="region of interest" description="Disordered" evidence="1">
    <location>
        <begin position="48"/>
        <end position="95"/>
    </location>
</feature>
<keyword evidence="3" id="KW-1185">Reference proteome</keyword>
<dbReference type="EMBL" id="GG738849">
    <property type="protein sequence ID" value="EFC49091.1"/>
    <property type="molecule type" value="Genomic_DNA"/>
</dbReference>
<dbReference type="KEGG" id="ngr:NAEGRDRAFT_63057"/>
<organism evidence="3">
    <name type="scientific">Naegleria gruberi</name>
    <name type="common">Amoeba</name>
    <dbReference type="NCBI Taxonomy" id="5762"/>
    <lineage>
        <taxon>Eukaryota</taxon>
        <taxon>Discoba</taxon>
        <taxon>Heterolobosea</taxon>
        <taxon>Tetramitia</taxon>
        <taxon>Eutetramitia</taxon>
        <taxon>Vahlkampfiidae</taxon>
        <taxon>Naegleria</taxon>
    </lineage>
</organism>
<feature type="compositionally biased region" description="Acidic residues" evidence="1">
    <location>
        <begin position="69"/>
        <end position="78"/>
    </location>
</feature>
<protein>
    <submittedName>
        <fullName evidence="2">Predicted protein</fullName>
    </submittedName>
</protein>
<feature type="region of interest" description="Disordered" evidence="1">
    <location>
        <begin position="142"/>
        <end position="226"/>
    </location>
</feature>
<proteinExistence type="predicted"/>
<dbReference type="AlphaFoldDB" id="D2V2N2"/>
<dbReference type="OrthoDB" id="10669849at2759"/>
<evidence type="ECO:0000256" key="1">
    <source>
        <dbReference type="SAM" id="MobiDB-lite"/>
    </source>
</evidence>
<dbReference type="RefSeq" id="XP_002681835.1">
    <property type="nucleotide sequence ID" value="XM_002681789.1"/>
</dbReference>
<evidence type="ECO:0000313" key="3">
    <source>
        <dbReference type="Proteomes" id="UP000006671"/>
    </source>
</evidence>
<feature type="compositionally biased region" description="Polar residues" evidence="1">
    <location>
        <begin position="48"/>
        <end position="65"/>
    </location>
</feature>
<evidence type="ECO:0000313" key="2">
    <source>
        <dbReference type="EMBL" id="EFC49091.1"/>
    </source>
</evidence>
<feature type="compositionally biased region" description="Basic and acidic residues" evidence="1">
    <location>
        <begin position="167"/>
        <end position="177"/>
    </location>
</feature>
<accession>D2V2N2</accession>
<dbReference type="VEuPathDB" id="AmoebaDB:NAEGRDRAFT_63057"/>